<keyword evidence="6" id="KW-0479">Metal-binding</keyword>
<dbReference type="Gene3D" id="3.90.1520.10">
    <property type="entry name" value="H-NOX domain"/>
    <property type="match status" value="1"/>
</dbReference>
<dbReference type="Pfam" id="PF07700">
    <property type="entry name" value="HNOB"/>
    <property type="match status" value="1"/>
</dbReference>
<sequence length="669" mass="76118">MQKAGLAPDAEIDVQTYYDDTDTMRIFRSAADILGISVDDMWEMYGEFLITYACETGWEKMLFCMANNLQEFLDSLNSMHYFIDQIAFKSEMRGPTFQCESVGDGSLRLHYFSHRQGLFPIVKGLVRQTAHVLFDINVVINFVERSQERRKGGLVEHVVFCVEPDEEHRPGKRLAHKFKRDTRALSSLAVNLSDFSRIFPYHICFNRQMIVEHVGGQLLMENDLSCKKMVKLTELVQLIQPADIQLTHKNIMSYLNTLFIVQLKHHSKRSEVGKESSKAFHQPLCLKGQMISINEGNSIMFLCSPHATTIRDILNLNLFISDMPIHDATRDLIMLNQSRMSQIELNKRLEETVKSLKSLAEELKSKKQQTEHLLYEFVPPMIADALRLGSPVPAQEYGDCTVMVTDIPDFYTITGCCKPSKIIDIFATLFKQFDHLIDKHECYKVLSLMDSYLVVSGAPKSNELHAESILNLAIGVVFSGHQVIVPDTKYLLQVRVGISSGSIVAGVVSYNKPRYCVFGQTVNVAKQTCALSQPGKILVTNLARTMVEEHQRSAFVFEQHQFLEYGAMKIQTYILVKNERKSVWEIADAIKGADQSIDGYKELHNNEGAAIWEKTRIDVIDTLRFRPSRTQRTLTRLQSMKRKFGAPQNNDICVSISEPNEDSVVCNIM</sequence>
<evidence type="ECO:0000256" key="8">
    <source>
        <dbReference type="ARBA" id="ARBA00023004"/>
    </source>
</evidence>
<comment type="catalytic activity">
    <reaction evidence="1">
        <text>GTP = 3',5'-cyclic GMP + diphosphate</text>
        <dbReference type="Rhea" id="RHEA:13665"/>
        <dbReference type="ChEBI" id="CHEBI:33019"/>
        <dbReference type="ChEBI" id="CHEBI:37565"/>
        <dbReference type="ChEBI" id="CHEBI:57746"/>
        <dbReference type="EC" id="4.6.1.2"/>
    </reaction>
</comment>
<dbReference type="GO" id="GO:0020037">
    <property type="term" value="F:heme binding"/>
    <property type="evidence" value="ECO:0007669"/>
    <property type="project" value="InterPro"/>
</dbReference>
<protein>
    <recommendedName>
        <fullName evidence="4">guanylate cyclase</fullName>
        <ecNumber evidence="4">4.6.1.2</ecNumber>
    </recommendedName>
</protein>
<proteinExistence type="predicted"/>
<dbReference type="GO" id="GO:0005525">
    <property type="term" value="F:GTP binding"/>
    <property type="evidence" value="ECO:0007669"/>
    <property type="project" value="UniProtKB-KW"/>
</dbReference>
<dbReference type="OrthoDB" id="6127067at2759"/>
<gene>
    <name evidence="15" type="ORF">ACOC_LOCUS12880</name>
</gene>
<keyword evidence="9 13" id="KW-0175">Coiled coil</keyword>
<evidence type="ECO:0000313" key="17">
    <source>
        <dbReference type="WBParaSite" id="ACOC_0001287901-mRNA-1"/>
    </source>
</evidence>
<dbReference type="STRING" id="334426.A0A158PMJ3"/>
<evidence type="ECO:0000256" key="11">
    <source>
        <dbReference type="ARBA" id="ARBA00023239"/>
    </source>
</evidence>
<evidence type="ECO:0000256" key="1">
    <source>
        <dbReference type="ARBA" id="ARBA00001436"/>
    </source>
</evidence>
<dbReference type="Gene3D" id="3.30.70.1230">
    <property type="entry name" value="Nucleotide cyclase"/>
    <property type="match status" value="1"/>
</dbReference>
<dbReference type="InterPro" id="IPR024096">
    <property type="entry name" value="NO_sig/Golgi_transp_ligand-bd"/>
</dbReference>
<evidence type="ECO:0000259" key="14">
    <source>
        <dbReference type="PROSITE" id="PS50125"/>
    </source>
</evidence>
<dbReference type="InterPro" id="IPR038158">
    <property type="entry name" value="H-NOX_domain_sf"/>
</dbReference>
<dbReference type="AlphaFoldDB" id="A0A158PMJ3"/>
<dbReference type="Pfam" id="PF07701">
    <property type="entry name" value="HNOBA"/>
    <property type="match status" value="1"/>
</dbReference>
<dbReference type="EC" id="4.6.1.2" evidence="4"/>
<comment type="cofactor">
    <cofactor evidence="2">
        <name>heme</name>
        <dbReference type="ChEBI" id="CHEBI:30413"/>
    </cofactor>
</comment>
<dbReference type="PANTHER" id="PTHR45655">
    <property type="entry name" value="GUANYLATE CYCLASE SOLUBLE SUBUNIT BETA-2"/>
    <property type="match status" value="1"/>
</dbReference>
<feature type="domain" description="Guanylate cyclase" evidence="14">
    <location>
        <begin position="401"/>
        <end position="529"/>
    </location>
</feature>
<evidence type="ECO:0000256" key="13">
    <source>
        <dbReference type="SAM" id="Coils"/>
    </source>
</evidence>
<evidence type="ECO:0000256" key="2">
    <source>
        <dbReference type="ARBA" id="ARBA00001971"/>
    </source>
</evidence>
<keyword evidence="5" id="KW-0963">Cytoplasm</keyword>
<dbReference type="WBParaSite" id="ACOC_0001287901-mRNA-1">
    <property type="protein sequence ID" value="ACOC_0001287901-mRNA-1"/>
    <property type="gene ID" value="ACOC_0001287901"/>
</dbReference>
<dbReference type="Pfam" id="PF00211">
    <property type="entry name" value="Guanylate_cyc"/>
    <property type="match status" value="1"/>
</dbReference>
<dbReference type="EMBL" id="UYYA01005283">
    <property type="protein sequence ID" value="VDM64465.1"/>
    <property type="molecule type" value="Genomic_DNA"/>
</dbReference>
<dbReference type="SUPFAM" id="SSF111126">
    <property type="entry name" value="Ligand-binding domain in the NO signalling and Golgi transport"/>
    <property type="match status" value="1"/>
</dbReference>
<reference evidence="17" key="1">
    <citation type="submission" date="2016-04" db="UniProtKB">
        <authorList>
            <consortium name="WormBaseParasite"/>
        </authorList>
    </citation>
    <scope>IDENTIFICATION</scope>
</reference>
<dbReference type="SMART" id="SM00044">
    <property type="entry name" value="CYCc"/>
    <property type="match status" value="1"/>
</dbReference>
<feature type="coiled-coil region" evidence="13">
    <location>
        <begin position="342"/>
        <end position="373"/>
    </location>
</feature>
<dbReference type="InterPro" id="IPR011645">
    <property type="entry name" value="HNOB_dom_associated"/>
</dbReference>
<evidence type="ECO:0000256" key="6">
    <source>
        <dbReference type="ARBA" id="ARBA00022617"/>
    </source>
</evidence>
<dbReference type="InterPro" id="IPR042463">
    <property type="entry name" value="HNOB_dom_associated_sf"/>
</dbReference>
<keyword evidence="16" id="KW-1185">Reference proteome</keyword>
<dbReference type="GO" id="GO:0008074">
    <property type="term" value="C:guanylate cyclase complex, soluble"/>
    <property type="evidence" value="ECO:0007669"/>
    <property type="project" value="TreeGrafter"/>
</dbReference>
<dbReference type="GO" id="GO:0004383">
    <property type="term" value="F:guanylate cyclase activity"/>
    <property type="evidence" value="ECO:0007669"/>
    <property type="project" value="UniProtKB-EC"/>
</dbReference>
<name>A0A158PMJ3_ANGCS</name>
<evidence type="ECO:0000256" key="5">
    <source>
        <dbReference type="ARBA" id="ARBA00022490"/>
    </source>
</evidence>
<dbReference type="InterPro" id="IPR001054">
    <property type="entry name" value="A/G_cyclase"/>
</dbReference>
<evidence type="ECO:0000256" key="9">
    <source>
        <dbReference type="ARBA" id="ARBA00023054"/>
    </source>
</evidence>
<dbReference type="PANTHER" id="PTHR45655:SF1">
    <property type="entry name" value="SOLUBLE GUANYLATE CYCLASE GCY-37"/>
    <property type="match status" value="1"/>
</dbReference>
<evidence type="ECO:0000313" key="15">
    <source>
        <dbReference type="EMBL" id="VDM64465.1"/>
    </source>
</evidence>
<dbReference type="InterPro" id="IPR029787">
    <property type="entry name" value="Nucleotide_cyclase"/>
</dbReference>
<keyword evidence="8" id="KW-0408">Iron</keyword>
<keyword evidence="10" id="KW-0342">GTP-binding</keyword>
<dbReference type="InterPro" id="IPR011644">
    <property type="entry name" value="Heme_NO-bd"/>
</dbReference>
<dbReference type="OMA" id="MPMHDAT"/>
<dbReference type="FunFam" id="3.30.450.260:FF:000002">
    <property type="entry name" value="guanylate cyclase soluble subunit alpha-2"/>
    <property type="match status" value="1"/>
</dbReference>
<evidence type="ECO:0000256" key="12">
    <source>
        <dbReference type="ARBA" id="ARBA00023293"/>
    </source>
</evidence>
<keyword evidence="12" id="KW-0141">cGMP biosynthesis</keyword>
<evidence type="ECO:0000256" key="7">
    <source>
        <dbReference type="ARBA" id="ARBA00022741"/>
    </source>
</evidence>
<keyword evidence="11" id="KW-0456">Lyase</keyword>
<dbReference type="Proteomes" id="UP000267027">
    <property type="component" value="Unassembled WGS sequence"/>
</dbReference>
<dbReference type="GO" id="GO:0070482">
    <property type="term" value="P:response to oxygen levels"/>
    <property type="evidence" value="ECO:0007669"/>
    <property type="project" value="TreeGrafter"/>
</dbReference>
<keyword evidence="6" id="KW-0349">Heme</keyword>
<comment type="subcellular location">
    <subcellularLocation>
        <location evidence="3">Cytoplasm</location>
    </subcellularLocation>
</comment>
<dbReference type="CDD" id="cd07302">
    <property type="entry name" value="CHD"/>
    <property type="match status" value="1"/>
</dbReference>
<evidence type="ECO:0000256" key="10">
    <source>
        <dbReference type="ARBA" id="ARBA00023134"/>
    </source>
</evidence>
<dbReference type="Gene3D" id="3.30.450.260">
    <property type="entry name" value="Haem NO binding associated domain"/>
    <property type="match status" value="1"/>
</dbReference>
<evidence type="ECO:0000256" key="4">
    <source>
        <dbReference type="ARBA" id="ARBA00012202"/>
    </source>
</evidence>
<dbReference type="Gene3D" id="6.10.250.780">
    <property type="match status" value="1"/>
</dbReference>
<organism evidence="17">
    <name type="scientific">Angiostrongylus costaricensis</name>
    <name type="common">Nematode worm</name>
    <dbReference type="NCBI Taxonomy" id="334426"/>
    <lineage>
        <taxon>Eukaryota</taxon>
        <taxon>Metazoa</taxon>
        <taxon>Ecdysozoa</taxon>
        <taxon>Nematoda</taxon>
        <taxon>Chromadorea</taxon>
        <taxon>Rhabditida</taxon>
        <taxon>Rhabditina</taxon>
        <taxon>Rhabditomorpha</taxon>
        <taxon>Strongyloidea</taxon>
        <taxon>Metastrongylidae</taxon>
        <taxon>Angiostrongylus</taxon>
    </lineage>
</organism>
<evidence type="ECO:0000256" key="3">
    <source>
        <dbReference type="ARBA" id="ARBA00004496"/>
    </source>
</evidence>
<keyword evidence="7" id="KW-0547">Nucleotide-binding</keyword>
<dbReference type="GO" id="GO:0019934">
    <property type="term" value="P:cGMP-mediated signaling"/>
    <property type="evidence" value="ECO:0007669"/>
    <property type="project" value="TreeGrafter"/>
</dbReference>
<accession>A0A158PMJ3</accession>
<dbReference type="SUPFAM" id="SSF55073">
    <property type="entry name" value="Nucleotide cyclase"/>
    <property type="match status" value="1"/>
</dbReference>
<evidence type="ECO:0000313" key="16">
    <source>
        <dbReference type="Proteomes" id="UP000267027"/>
    </source>
</evidence>
<dbReference type="PROSITE" id="PS50125">
    <property type="entry name" value="GUANYLATE_CYCLASE_2"/>
    <property type="match status" value="1"/>
</dbReference>
<reference evidence="15 16" key="2">
    <citation type="submission" date="2018-11" db="EMBL/GenBank/DDBJ databases">
        <authorList>
            <consortium name="Pathogen Informatics"/>
        </authorList>
    </citation>
    <scope>NUCLEOTIDE SEQUENCE [LARGE SCALE GENOMIC DNA]</scope>
    <source>
        <strain evidence="15 16">Costa Rica</strain>
    </source>
</reference>